<keyword evidence="3" id="KW-1185">Reference proteome</keyword>
<dbReference type="Proteomes" id="UP000827284">
    <property type="component" value="Unassembled WGS sequence"/>
</dbReference>
<reference evidence="2" key="2">
    <citation type="journal article" date="2022" name="Microbiol. Resour. Announc.">
        <title>Whole-Genome Sequence of Entomortierella parvispora E1425, a Mucoromycotan Fungus Associated with Burkholderiaceae-Related Endosymbiotic Bacteria.</title>
        <authorList>
            <person name="Herlambang A."/>
            <person name="Guo Y."/>
            <person name="Takashima Y."/>
            <person name="Narisawa K."/>
            <person name="Ohta H."/>
            <person name="Nishizawa T."/>
        </authorList>
    </citation>
    <scope>NUCLEOTIDE SEQUENCE</scope>
    <source>
        <strain evidence="2">E1425</strain>
    </source>
</reference>
<comment type="caution">
    <text evidence="2">The sequence shown here is derived from an EMBL/GenBank/DDBJ whole genome shotgun (WGS) entry which is preliminary data.</text>
</comment>
<evidence type="ECO:0000256" key="1">
    <source>
        <dbReference type="SAM" id="MobiDB-lite"/>
    </source>
</evidence>
<reference evidence="2" key="1">
    <citation type="submission" date="2021-11" db="EMBL/GenBank/DDBJ databases">
        <authorList>
            <person name="Herlambang A."/>
            <person name="Guo Y."/>
            <person name="Takashima Y."/>
            <person name="Nishizawa T."/>
        </authorList>
    </citation>
    <scope>NUCLEOTIDE SEQUENCE</scope>
    <source>
        <strain evidence="2">E1425</strain>
    </source>
</reference>
<feature type="region of interest" description="Disordered" evidence="1">
    <location>
        <begin position="375"/>
        <end position="405"/>
    </location>
</feature>
<feature type="region of interest" description="Disordered" evidence="1">
    <location>
        <begin position="1"/>
        <end position="34"/>
    </location>
</feature>
<sequence>MTVEDKTQHQHQHQPSTSAVKMVPHPIKGKSNKRPERIEIGDGLVMRWSTKEDAQNVADLLAEAFRWAPMGVEIAEDEDPKPNEYVREAAKRVLRGNSGVMTEYDYALVENTLAPKGRNPLVAAVSLQFSPGYYGKVFLQYGKPEAVAAHPDYRSKGLIRRLFLEMIHPASDQRGDVIQIIPGIPHFYLQFGYEYAIGIRAPRRLDDDAIPPLPDHETVEKGGQGEPFQLRVPGLDDIPYLVKMSTPEKMMDKAELGTLYDEGYWRYNIHDAIVTAESKTDISREHRIIVDSKTGKDCGVVMTNGERMLLLSLFVLEEGYSYREALYPVFRQMVAISMEPTVWELKQQKDNEANEEVERKLEGFKEVMDGSKSIKEAVQDEEQKEQQAEEEKKEEDKEAAPVAQTKKKRTLGLVLDPQHPVTKLMTSRSQAMTFKHKFYTRIPSYAKFIQTIAPTLEERLANSCLAGITVTWQFDFFRKVLGSSGKGLEVVFEGGKIVSASDDWVLPSPQEKMIAARERIAKAKEENRPDVKPLIFEAKFAPLTFTRLLVGDMTIDQMTDVYGECEVSSGDEAVLMLDILFPKQSFYFDLFWW</sequence>
<organism evidence="2 3">
    <name type="scientific">Entomortierella parvispora</name>
    <dbReference type="NCBI Taxonomy" id="205924"/>
    <lineage>
        <taxon>Eukaryota</taxon>
        <taxon>Fungi</taxon>
        <taxon>Fungi incertae sedis</taxon>
        <taxon>Mucoromycota</taxon>
        <taxon>Mortierellomycotina</taxon>
        <taxon>Mortierellomycetes</taxon>
        <taxon>Mortierellales</taxon>
        <taxon>Mortierellaceae</taxon>
        <taxon>Entomortierella</taxon>
    </lineage>
</organism>
<feature type="compositionally biased region" description="Basic and acidic residues" evidence="1">
    <location>
        <begin position="384"/>
        <end position="399"/>
    </location>
</feature>
<dbReference type="EMBL" id="BQFW01000012">
    <property type="protein sequence ID" value="GJJ76237.1"/>
    <property type="molecule type" value="Genomic_DNA"/>
</dbReference>
<evidence type="ECO:0000313" key="3">
    <source>
        <dbReference type="Proteomes" id="UP000827284"/>
    </source>
</evidence>
<dbReference type="Gene3D" id="3.40.630.30">
    <property type="match status" value="1"/>
</dbReference>
<dbReference type="SUPFAM" id="SSF55729">
    <property type="entry name" value="Acyl-CoA N-acyltransferases (Nat)"/>
    <property type="match status" value="1"/>
</dbReference>
<evidence type="ECO:0008006" key="4">
    <source>
        <dbReference type="Google" id="ProtNLM"/>
    </source>
</evidence>
<name>A0A9P3LZL0_9FUNG</name>
<dbReference type="OrthoDB" id="2321175at2759"/>
<proteinExistence type="predicted"/>
<protein>
    <recommendedName>
        <fullName evidence="4">N-acetyltransferase domain-containing protein</fullName>
    </recommendedName>
</protein>
<dbReference type="InterPro" id="IPR016181">
    <property type="entry name" value="Acyl_CoA_acyltransferase"/>
</dbReference>
<evidence type="ECO:0000313" key="2">
    <source>
        <dbReference type="EMBL" id="GJJ76237.1"/>
    </source>
</evidence>
<accession>A0A9P3LZL0</accession>
<gene>
    <name evidence="2" type="ORF">EMPS_08596</name>
</gene>
<dbReference type="AlphaFoldDB" id="A0A9P3LZL0"/>